<organism evidence="2 3">
    <name type="scientific">Treponema phagedenis</name>
    <dbReference type="NCBI Taxonomy" id="162"/>
    <lineage>
        <taxon>Bacteria</taxon>
        <taxon>Pseudomonadati</taxon>
        <taxon>Spirochaetota</taxon>
        <taxon>Spirochaetia</taxon>
        <taxon>Spirochaetales</taxon>
        <taxon>Treponemataceae</taxon>
        <taxon>Treponema</taxon>
    </lineage>
</organism>
<proteinExistence type="predicted"/>
<dbReference type="Pfam" id="PF03372">
    <property type="entry name" value="Exo_endo_phos"/>
    <property type="match status" value="1"/>
</dbReference>
<keyword evidence="2" id="KW-0255">Endonuclease</keyword>
<dbReference type="RefSeq" id="WP_148878743.1">
    <property type="nucleotide sequence ID" value="NZ_CP042813.1"/>
</dbReference>
<dbReference type="InterPro" id="IPR051916">
    <property type="entry name" value="GPI-anchor_lipid_remodeler"/>
</dbReference>
<dbReference type="EMBL" id="CP042817">
    <property type="protein sequence ID" value="QEJ97466.1"/>
    <property type="molecule type" value="Genomic_DNA"/>
</dbReference>
<evidence type="ECO:0000313" key="3">
    <source>
        <dbReference type="Proteomes" id="UP000323594"/>
    </source>
</evidence>
<accession>A0AAE6IT76</accession>
<dbReference type="PANTHER" id="PTHR14859:SF1">
    <property type="entry name" value="PGAP2-INTERACTING PROTEIN"/>
    <property type="match status" value="1"/>
</dbReference>
<dbReference type="PANTHER" id="PTHR14859">
    <property type="entry name" value="CALCOFLUOR WHITE HYPERSENSITIVE PROTEIN PRECURSOR"/>
    <property type="match status" value="1"/>
</dbReference>
<dbReference type="Proteomes" id="UP000323594">
    <property type="component" value="Chromosome"/>
</dbReference>
<dbReference type="GO" id="GO:0004519">
    <property type="term" value="F:endonuclease activity"/>
    <property type="evidence" value="ECO:0007669"/>
    <property type="project" value="UniProtKB-KW"/>
</dbReference>
<reference evidence="2 3" key="1">
    <citation type="submission" date="2019-08" db="EMBL/GenBank/DDBJ databases">
        <authorList>
            <person name="Kuhnert P."/>
        </authorList>
    </citation>
    <scope>NUCLEOTIDE SEQUENCE [LARGE SCALE GENOMIC DNA]</scope>
    <source>
        <strain evidence="2 3">B36.5</strain>
    </source>
</reference>
<protein>
    <submittedName>
        <fullName evidence="2">Endonuclease/exonuclease/phosphatase family protein</fullName>
    </submittedName>
</protein>
<dbReference type="GO" id="GO:0006506">
    <property type="term" value="P:GPI anchor biosynthetic process"/>
    <property type="evidence" value="ECO:0007669"/>
    <property type="project" value="TreeGrafter"/>
</dbReference>
<dbReference type="CDD" id="cd09083">
    <property type="entry name" value="EEP-1"/>
    <property type="match status" value="1"/>
</dbReference>
<dbReference type="InterPro" id="IPR036691">
    <property type="entry name" value="Endo/exonu/phosph_ase_sf"/>
</dbReference>
<dbReference type="SUPFAM" id="SSF56219">
    <property type="entry name" value="DNase I-like"/>
    <property type="match status" value="1"/>
</dbReference>
<dbReference type="AlphaFoldDB" id="A0AAE6IT76"/>
<gene>
    <name evidence="2" type="ORF">FUT82_05270</name>
</gene>
<keyword evidence="2" id="KW-0378">Hydrolase</keyword>
<feature type="domain" description="Endonuclease/exonuclease/phosphatase" evidence="1">
    <location>
        <begin position="6"/>
        <end position="245"/>
    </location>
</feature>
<sequence>MKIVAFNIRYDNPDDGKNAFIHRKSNIIEAINAHKPDIIGFQEVLPHVSAWLKEQFPEYYFIGHGRSENFSDEHIVLGYKKMDYQLHHFRTFWLSPTPQVPGSRYTEQSICPRICIHAIFETDRHRLFSVYNTHLDHEGVDARVKALQQIMQDIDSFSKPTLPTVLMGDFNAKPTDEELHVLKEFKIKENDKNLQLNDLTKDIQGSFHDFGNCTPEKIDYIFATPEFLLQNYSVWENKAGFLSDHYPLEVEVILV</sequence>
<evidence type="ECO:0000259" key="1">
    <source>
        <dbReference type="Pfam" id="PF03372"/>
    </source>
</evidence>
<dbReference type="Gene3D" id="3.60.10.10">
    <property type="entry name" value="Endonuclease/exonuclease/phosphatase"/>
    <property type="match status" value="1"/>
</dbReference>
<dbReference type="GO" id="GO:0016020">
    <property type="term" value="C:membrane"/>
    <property type="evidence" value="ECO:0007669"/>
    <property type="project" value="GOC"/>
</dbReference>
<name>A0AAE6IT76_TREPH</name>
<keyword evidence="2" id="KW-0540">Nuclease</keyword>
<evidence type="ECO:0000313" key="2">
    <source>
        <dbReference type="EMBL" id="QEJ97466.1"/>
    </source>
</evidence>
<dbReference type="InterPro" id="IPR005135">
    <property type="entry name" value="Endo/exonuclease/phosphatase"/>
</dbReference>